<dbReference type="Proteomes" id="UP000295497">
    <property type="component" value="Chromosome"/>
</dbReference>
<proteinExistence type="predicted"/>
<name>A0A4P2R3C2_SORCE</name>
<evidence type="ECO:0000313" key="3">
    <source>
        <dbReference type="Proteomes" id="UP000295497"/>
    </source>
</evidence>
<dbReference type="InterPro" id="IPR016169">
    <property type="entry name" value="FAD-bd_PCMH_sub2"/>
</dbReference>
<feature type="compositionally biased region" description="Acidic residues" evidence="1">
    <location>
        <begin position="51"/>
        <end position="65"/>
    </location>
</feature>
<dbReference type="RefSeq" id="WP_129580141.1">
    <property type="nucleotide sequence ID" value="NZ_CP012672.1"/>
</dbReference>
<protein>
    <submittedName>
        <fullName evidence="2">Uncharacterized protein</fullName>
    </submittedName>
</protein>
<dbReference type="InterPro" id="IPR036318">
    <property type="entry name" value="FAD-bd_PCMH-like_sf"/>
</dbReference>
<evidence type="ECO:0000256" key="1">
    <source>
        <dbReference type="SAM" id="MobiDB-lite"/>
    </source>
</evidence>
<reference evidence="2 3" key="1">
    <citation type="submission" date="2015-09" db="EMBL/GenBank/DDBJ databases">
        <title>Sorangium comparison.</title>
        <authorList>
            <person name="Zaburannyi N."/>
            <person name="Bunk B."/>
            <person name="Overmann J."/>
            <person name="Mueller R."/>
        </authorList>
    </citation>
    <scope>NUCLEOTIDE SEQUENCE [LARGE SCALE GENOMIC DNA]</scope>
    <source>
        <strain evidence="2 3">So ce836</strain>
    </source>
</reference>
<dbReference type="SUPFAM" id="SSF56176">
    <property type="entry name" value="FAD-binding/transporter-associated domain-like"/>
    <property type="match status" value="1"/>
</dbReference>
<dbReference type="EMBL" id="CP012672">
    <property type="protein sequence ID" value="AUX37527.1"/>
    <property type="molecule type" value="Genomic_DNA"/>
</dbReference>
<dbReference type="Gene3D" id="3.30.465.10">
    <property type="match status" value="1"/>
</dbReference>
<accession>A0A4P2R3C2</accession>
<gene>
    <name evidence="2" type="ORF">SOCE836_097520</name>
</gene>
<organism evidence="2 3">
    <name type="scientific">Sorangium cellulosum</name>
    <name type="common">Polyangium cellulosum</name>
    <dbReference type="NCBI Taxonomy" id="56"/>
    <lineage>
        <taxon>Bacteria</taxon>
        <taxon>Pseudomonadati</taxon>
        <taxon>Myxococcota</taxon>
        <taxon>Polyangia</taxon>
        <taxon>Polyangiales</taxon>
        <taxon>Polyangiaceae</taxon>
        <taxon>Sorangium</taxon>
    </lineage>
</organism>
<dbReference type="GO" id="GO:0050660">
    <property type="term" value="F:flavin adenine dinucleotide binding"/>
    <property type="evidence" value="ECO:0007669"/>
    <property type="project" value="InterPro"/>
</dbReference>
<feature type="region of interest" description="Disordered" evidence="1">
    <location>
        <begin position="38"/>
        <end position="65"/>
    </location>
</feature>
<sequence>MLGVLGHLPAQGEQMDLERLRFTAERVHGRRISEILVEEIEQEGGGRGEAPESDPAGEDEESGYL</sequence>
<evidence type="ECO:0000313" key="2">
    <source>
        <dbReference type="EMBL" id="AUX37527.1"/>
    </source>
</evidence>
<dbReference type="AlphaFoldDB" id="A0A4P2R3C2"/>